<dbReference type="Proteomes" id="UP000029861">
    <property type="component" value="Unassembled WGS sequence"/>
</dbReference>
<dbReference type="InterPro" id="IPR021353">
    <property type="entry name" value="DUF2972"/>
</dbReference>
<evidence type="ECO:0000313" key="1">
    <source>
        <dbReference type="EMBL" id="TLD97014.1"/>
    </source>
</evidence>
<name>A0A4U8TBG6_9HELI</name>
<dbReference type="EMBL" id="JRPK02000027">
    <property type="protein sequence ID" value="TLD97014.1"/>
    <property type="molecule type" value="Genomic_DNA"/>
</dbReference>
<proteinExistence type="predicted"/>
<reference evidence="1 2" key="1">
    <citation type="journal article" date="2014" name="Genome Announc.">
        <title>Draft genome sequences of eight enterohepatic helicobacter species isolated from both laboratory and wild rodents.</title>
        <authorList>
            <person name="Sheh A."/>
            <person name="Shen Z."/>
            <person name="Fox J.G."/>
        </authorList>
    </citation>
    <scope>NUCLEOTIDE SEQUENCE [LARGE SCALE GENOMIC DNA]</scope>
    <source>
        <strain evidence="1 2">ATCC 49310</strain>
    </source>
</reference>
<comment type="caution">
    <text evidence="1">The sequence shown here is derived from an EMBL/GenBank/DDBJ whole genome shotgun (WGS) entry which is preliminary data.</text>
</comment>
<gene>
    <name evidence="1" type="ORF">LS80_007635</name>
</gene>
<organism evidence="1 2">
    <name type="scientific">Helicobacter trogontum</name>
    <dbReference type="NCBI Taxonomy" id="50960"/>
    <lineage>
        <taxon>Bacteria</taxon>
        <taxon>Pseudomonadati</taxon>
        <taxon>Campylobacterota</taxon>
        <taxon>Epsilonproteobacteria</taxon>
        <taxon>Campylobacterales</taxon>
        <taxon>Helicobacteraceae</taxon>
        <taxon>Helicobacter</taxon>
    </lineage>
</organism>
<dbReference type="RefSeq" id="WP_104742152.1">
    <property type="nucleotide sequence ID" value="NZ_FZNF01000006.1"/>
</dbReference>
<accession>A0A4U8TBG6</accession>
<evidence type="ECO:0000313" key="2">
    <source>
        <dbReference type="Proteomes" id="UP000029861"/>
    </source>
</evidence>
<protein>
    <submittedName>
        <fullName evidence="1">DUF2972 domain-containing protein</fullName>
    </submittedName>
</protein>
<dbReference type="AlphaFoldDB" id="A0A4U8TBG6"/>
<dbReference type="Pfam" id="PF11186">
    <property type="entry name" value="DUF2972"/>
    <property type="match status" value="1"/>
</dbReference>
<sequence length="567" mass="66772">MSLKKSKSIRVMKRRGIIFFICYYVSKQCSVIRKYGFKQCALSFLEKKIEKRLKRSHNKLHLLLKLYPEKFLNKSQYGTFQLAYTHFEKNYKNIIAISPLFFIKNLKKHIEWLESDVFKNQYGGVANLESLSKNIINTTIFSVKNDNKANNIVTPPPPPHYINTNNGNAMSASSTQMQFYPLLLQPDCIDYSTLDSKIALELRLPPKVPYRFVFIRYGLSGGAAMSDFLAYSDVNELEYKDFFKNLHHKGDICLYINHLWQREEKDLQKVLYTLKSSDYILILVRDPISRVKTAINHGWFKHGRNYDHVVEFDMYDDFYGVVDSMGFFDAGGKLVSNHAFIHNEFLKHIIELCSFAYYSNIAALPANVDITYLDMQEIMPERAFATMTKLAKKFGFSLPREEDREHYVDIRFGNFFYILPLTFVTETRDNKKIKIYISVRDKIKADFLVINHMLFDAYNPLLKDVAFSMNEGDLKALQNDAETFKQVKICMLKFLDELKKRVDYIQRNKKHENDVLEVFRGDRDLRKKFKTMLDRELVHIKAHRPDIIASWKYYQEFEKMCMEEGDM</sequence>